<protein>
    <submittedName>
        <fullName evidence="11">Tat protein translocase TatB subunit</fullName>
    </submittedName>
</protein>
<evidence type="ECO:0000313" key="12">
    <source>
        <dbReference type="Proteomes" id="UP000282211"/>
    </source>
</evidence>
<evidence type="ECO:0000256" key="5">
    <source>
        <dbReference type="ARBA" id="ARBA00022927"/>
    </source>
</evidence>
<feature type="compositionally biased region" description="Low complexity" evidence="9">
    <location>
        <begin position="100"/>
        <end position="114"/>
    </location>
</feature>
<keyword evidence="7" id="KW-0811">Translocation</keyword>
<dbReference type="Proteomes" id="UP000282211">
    <property type="component" value="Unassembled WGS sequence"/>
</dbReference>
<keyword evidence="6 10" id="KW-1133">Transmembrane helix</keyword>
<dbReference type="InParanoid" id="A0A420WKU4"/>
<name>A0A420WKU4_9PROT</name>
<accession>A0A420WKU4</accession>
<dbReference type="AlphaFoldDB" id="A0A420WKU4"/>
<dbReference type="PRINTS" id="PR01506">
    <property type="entry name" value="TATBPROTEIN"/>
</dbReference>
<dbReference type="InterPro" id="IPR018448">
    <property type="entry name" value="TatB"/>
</dbReference>
<feature type="region of interest" description="Disordered" evidence="9">
    <location>
        <begin position="90"/>
        <end position="130"/>
    </location>
</feature>
<keyword evidence="4 10" id="KW-0812">Transmembrane</keyword>
<evidence type="ECO:0000256" key="6">
    <source>
        <dbReference type="ARBA" id="ARBA00022989"/>
    </source>
</evidence>
<sequence length="130" mass="14176">MLPQLGFAEIIVLSLLAIIVVGPKDLPKLMRKIGQFMHKIRSMGQEFKDAFDEMGAEDEIAEMRKEIAELRKMGSIEHLAGDIKSEMQDLNRDLRGAVGEGTSESNTQSSSDSGDGVDEPKRKEPSSGGA</sequence>
<evidence type="ECO:0000313" key="11">
    <source>
        <dbReference type="EMBL" id="RKQ71536.1"/>
    </source>
</evidence>
<dbReference type="RefSeq" id="WP_121099304.1">
    <property type="nucleotide sequence ID" value="NZ_RBII01000001.1"/>
</dbReference>
<comment type="subcellular location">
    <subcellularLocation>
        <location evidence="1">Membrane</location>
        <topology evidence="1">Single-pass membrane protein</topology>
    </subcellularLocation>
</comment>
<dbReference type="NCBIfam" id="TIGR01410">
    <property type="entry name" value="tatB"/>
    <property type="match status" value="1"/>
</dbReference>
<comment type="caution">
    <text evidence="11">The sequence shown here is derived from an EMBL/GenBank/DDBJ whole genome shotgun (WGS) entry which is preliminary data.</text>
</comment>
<evidence type="ECO:0000256" key="1">
    <source>
        <dbReference type="ARBA" id="ARBA00004167"/>
    </source>
</evidence>
<keyword evidence="8 10" id="KW-0472">Membrane</keyword>
<dbReference type="GO" id="GO:0043953">
    <property type="term" value="P:protein transport by the Tat complex"/>
    <property type="evidence" value="ECO:0007669"/>
    <property type="project" value="InterPro"/>
</dbReference>
<keyword evidence="3" id="KW-1003">Cell membrane</keyword>
<organism evidence="11 12">
    <name type="scientific">Litorimonas taeanensis</name>
    <dbReference type="NCBI Taxonomy" id="568099"/>
    <lineage>
        <taxon>Bacteria</taxon>
        <taxon>Pseudomonadati</taxon>
        <taxon>Pseudomonadota</taxon>
        <taxon>Alphaproteobacteria</taxon>
        <taxon>Maricaulales</taxon>
        <taxon>Robiginitomaculaceae</taxon>
    </lineage>
</organism>
<dbReference type="Pfam" id="PF02416">
    <property type="entry name" value="TatA_B_E"/>
    <property type="match status" value="1"/>
</dbReference>
<evidence type="ECO:0000256" key="2">
    <source>
        <dbReference type="ARBA" id="ARBA00022448"/>
    </source>
</evidence>
<dbReference type="Gene3D" id="1.20.5.3310">
    <property type="match status" value="1"/>
</dbReference>
<feature type="transmembrane region" description="Helical" evidence="10">
    <location>
        <begin position="6"/>
        <end position="23"/>
    </location>
</feature>
<dbReference type="GO" id="GO:0016020">
    <property type="term" value="C:membrane"/>
    <property type="evidence" value="ECO:0007669"/>
    <property type="project" value="InterPro"/>
</dbReference>
<evidence type="ECO:0000256" key="8">
    <source>
        <dbReference type="ARBA" id="ARBA00023136"/>
    </source>
</evidence>
<reference evidence="11 12" key="1">
    <citation type="submission" date="2018-10" db="EMBL/GenBank/DDBJ databases">
        <title>Genomic Encyclopedia of Type Strains, Phase IV (KMG-IV): sequencing the most valuable type-strain genomes for metagenomic binning, comparative biology and taxonomic classification.</title>
        <authorList>
            <person name="Goeker M."/>
        </authorList>
    </citation>
    <scope>NUCLEOTIDE SEQUENCE [LARGE SCALE GENOMIC DNA]</scope>
    <source>
        <strain evidence="11 12">DSM 22008</strain>
    </source>
</reference>
<keyword evidence="12" id="KW-1185">Reference proteome</keyword>
<evidence type="ECO:0000256" key="3">
    <source>
        <dbReference type="ARBA" id="ARBA00022475"/>
    </source>
</evidence>
<proteinExistence type="predicted"/>
<evidence type="ECO:0000256" key="4">
    <source>
        <dbReference type="ARBA" id="ARBA00022692"/>
    </source>
</evidence>
<evidence type="ECO:0000256" key="9">
    <source>
        <dbReference type="SAM" id="MobiDB-lite"/>
    </source>
</evidence>
<dbReference type="OrthoDB" id="7206969at2"/>
<keyword evidence="2" id="KW-0813">Transport</keyword>
<evidence type="ECO:0000256" key="10">
    <source>
        <dbReference type="SAM" id="Phobius"/>
    </source>
</evidence>
<gene>
    <name evidence="11" type="ORF">DES40_0860</name>
</gene>
<dbReference type="InterPro" id="IPR003369">
    <property type="entry name" value="TatA/B/E"/>
</dbReference>
<dbReference type="FunCoup" id="A0A420WKU4">
    <property type="interactions" value="204"/>
</dbReference>
<evidence type="ECO:0000256" key="7">
    <source>
        <dbReference type="ARBA" id="ARBA00023010"/>
    </source>
</evidence>
<feature type="compositionally biased region" description="Basic and acidic residues" evidence="9">
    <location>
        <begin position="118"/>
        <end position="130"/>
    </location>
</feature>
<dbReference type="EMBL" id="RBII01000001">
    <property type="protein sequence ID" value="RKQ71536.1"/>
    <property type="molecule type" value="Genomic_DNA"/>
</dbReference>
<keyword evidence="5" id="KW-0653">Protein transport</keyword>
<dbReference type="GO" id="GO:0008320">
    <property type="term" value="F:protein transmembrane transporter activity"/>
    <property type="evidence" value="ECO:0007669"/>
    <property type="project" value="InterPro"/>
</dbReference>